<accession>A0A151QYE6</accession>
<keyword evidence="15" id="KW-1185">Reference proteome</keyword>
<evidence type="ECO:0000256" key="7">
    <source>
        <dbReference type="ARBA" id="ARBA00022801"/>
    </source>
</evidence>
<keyword evidence="10 11" id="KW-0408">Iron</keyword>
<evidence type="ECO:0000256" key="2">
    <source>
        <dbReference type="ARBA" id="ARBA00004613"/>
    </source>
</evidence>
<feature type="binding site" evidence="11">
    <location>
        <position position="248"/>
    </location>
    <ligand>
        <name>Fe cation</name>
        <dbReference type="ChEBI" id="CHEBI:24875"/>
        <label>1</label>
    </ligand>
</feature>
<dbReference type="OrthoDB" id="411211at2759"/>
<evidence type="ECO:0000256" key="6">
    <source>
        <dbReference type="ARBA" id="ARBA00022729"/>
    </source>
</evidence>
<keyword evidence="6 12" id="KW-0732">Signal</keyword>
<dbReference type="InterPro" id="IPR004843">
    <property type="entry name" value="Calcineurin-like_PHP"/>
</dbReference>
<dbReference type="EMBL" id="KQ484391">
    <property type="protein sequence ID" value="KYP35378.1"/>
    <property type="molecule type" value="Genomic_DNA"/>
</dbReference>
<dbReference type="Gene3D" id="3.60.21.10">
    <property type="match status" value="1"/>
</dbReference>
<evidence type="ECO:0000256" key="4">
    <source>
        <dbReference type="ARBA" id="ARBA00022525"/>
    </source>
</evidence>
<dbReference type="OMA" id="MSVQMTE"/>
<dbReference type="GO" id="GO:0005576">
    <property type="term" value="C:extracellular region"/>
    <property type="evidence" value="ECO:0007669"/>
    <property type="project" value="UniProtKB-SubCell"/>
</dbReference>
<feature type="binding site" evidence="11">
    <location>
        <position position="211"/>
    </location>
    <ligand>
        <name>Fe cation</name>
        <dbReference type="ChEBI" id="CHEBI:24875"/>
        <label>2</label>
    </ligand>
</feature>
<dbReference type="CDD" id="cd07378">
    <property type="entry name" value="MPP_ACP5"/>
    <property type="match status" value="1"/>
</dbReference>
<evidence type="ECO:0000313" key="14">
    <source>
        <dbReference type="EMBL" id="KYP35378.1"/>
    </source>
</evidence>
<feature type="binding site" evidence="11">
    <location>
        <position position="80"/>
    </location>
    <ligand>
        <name>Fe cation</name>
        <dbReference type="ChEBI" id="CHEBI:24875"/>
        <label>2</label>
    </ligand>
</feature>
<dbReference type="SUPFAM" id="SSF56300">
    <property type="entry name" value="Metallo-dependent phosphatases"/>
    <property type="match status" value="1"/>
</dbReference>
<organism evidence="14 15">
    <name type="scientific">Cajanus cajan</name>
    <name type="common">Pigeon pea</name>
    <name type="synonym">Cajanus indicus</name>
    <dbReference type="NCBI Taxonomy" id="3821"/>
    <lineage>
        <taxon>Eukaryota</taxon>
        <taxon>Viridiplantae</taxon>
        <taxon>Streptophyta</taxon>
        <taxon>Embryophyta</taxon>
        <taxon>Tracheophyta</taxon>
        <taxon>Spermatophyta</taxon>
        <taxon>Magnoliopsida</taxon>
        <taxon>eudicotyledons</taxon>
        <taxon>Gunneridae</taxon>
        <taxon>Pentapetalae</taxon>
        <taxon>rosids</taxon>
        <taxon>fabids</taxon>
        <taxon>Fabales</taxon>
        <taxon>Fabaceae</taxon>
        <taxon>Papilionoideae</taxon>
        <taxon>50 kb inversion clade</taxon>
        <taxon>NPAAA clade</taxon>
        <taxon>indigoferoid/millettioid clade</taxon>
        <taxon>Phaseoleae</taxon>
        <taxon>Cajanus</taxon>
    </lineage>
</organism>
<evidence type="ECO:0000256" key="12">
    <source>
        <dbReference type="SAM" id="SignalP"/>
    </source>
</evidence>
<feature type="signal peptide" evidence="12">
    <location>
        <begin position="1"/>
        <end position="25"/>
    </location>
</feature>
<dbReference type="InterPro" id="IPR029052">
    <property type="entry name" value="Metallo-depent_PP-like"/>
</dbReference>
<reference evidence="14" key="1">
    <citation type="journal article" date="2012" name="Nat. Biotechnol.">
        <title>Draft genome sequence of pigeonpea (Cajanus cajan), an orphan legume crop of resource-poor farmers.</title>
        <authorList>
            <person name="Varshney R.K."/>
            <person name="Chen W."/>
            <person name="Li Y."/>
            <person name="Bharti A.K."/>
            <person name="Saxena R.K."/>
            <person name="Schlueter J.A."/>
            <person name="Donoghue M.T."/>
            <person name="Azam S."/>
            <person name="Fan G."/>
            <person name="Whaley A.M."/>
            <person name="Farmer A.D."/>
            <person name="Sheridan J."/>
            <person name="Iwata A."/>
            <person name="Tuteja R."/>
            <person name="Penmetsa R.V."/>
            <person name="Wu W."/>
            <person name="Upadhyaya H.D."/>
            <person name="Yang S.P."/>
            <person name="Shah T."/>
            <person name="Saxena K.B."/>
            <person name="Michael T."/>
            <person name="McCombie W.R."/>
            <person name="Yang B."/>
            <person name="Zhang G."/>
            <person name="Yang H."/>
            <person name="Wang J."/>
            <person name="Spillane C."/>
            <person name="Cook D.R."/>
            <person name="May G.D."/>
            <person name="Xu X."/>
            <person name="Jackson S.A."/>
        </authorList>
    </citation>
    <scope>NUCLEOTIDE SEQUENCE [LARGE SCALE GENOMIC DNA]</scope>
</reference>
<evidence type="ECO:0000313" key="15">
    <source>
        <dbReference type="Proteomes" id="UP000075243"/>
    </source>
</evidence>
<dbReference type="Gramene" id="C.cajan_42920.t">
    <property type="protein sequence ID" value="C.cajan_42920.t"/>
    <property type="gene ID" value="C.cajan_42920"/>
</dbReference>
<dbReference type="Proteomes" id="UP000075243">
    <property type="component" value="Unassembled WGS sequence"/>
</dbReference>
<dbReference type="FunFam" id="3.60.21.10:FF:000027">
    <property type="entry name" value="Purple acid phosphatase"/>
    <property type="match status" value="1"/>
</dbReference>
<keyword evidence="7 10" id="KW-0378">Hydrolase</keyword>
<feature type="binding site" evidence="11">
    <location>
        <position position="80"/>
    </location>
    <ligand>
        <name>Fe cation</name>
        <dbReference type="ChEBI" id="CHEBI:24875"/>
        <label>1</label>
    </ligand>
</feature>
<keyword evidence="8" id="KW-0862">Zinc</keyword>
<feature type="chain" id="PRO_5007587610" description="Purple acid phosphatase" evidence="12">
    <location>
        <begin position="26"/>
        <end position="329"/>
    </location>
</feature>
<evidence type="ECO:0000256" key="3">
    <source>
        <dbReference type="ARBA" id="ARBA00008723"/>
    </source>
</evidence>
<protein>
    <recommendedName>
        <fullName evidence="10">Purple acid phosphatase</fullName>
        <ecNumber evidence="10">3.1.3.2</ecNumber>
    </recommendedName>
</protein>
<keyword evidence="9" id="KW-0325">Glycoprotein</keyword>
<evidence type="ECO:0000256" key="10">
    <source>
        <dbReference type="PIRNR" id="PIRNR000898"/>
    </source>
</evidence>
<sequence>MASPSFPLPLAAILLCIYFVLPTFAELQRLQHHPNHDGSLSFLVVGDWGRKGQYNQSLVAAQMGMMGYKLDIDFVVSTGDNFYNSGIKGVNDPTFLLSFSNIYTAKSLRKQWYSVLGNHDYRGNALAQISPLLRKIDKRWFCQRTFILNAGVADFFFIDTTPFISDYFNNTNHHYDWRGLFPRQKYLENLLKDLDGALMKSTARWKIVVGHHAIRSIGHHGDSPDLVKHLVPILKANNVDMYMNGHDHCLQHISSIDSPLLYLTSGAGSKAWRGDVKENHSDLVKFFYDGQGFMSVQMTETDTNFAFYNVFGENIHHWRVTKSMVHSSV</sequence>
<dbReference type="Pfam" id="PF00149">
    <property type="entry name" value="Metallophos"/>
    <property type="match status" value="1"/>
</dbReference>
<dbReference type="STRING" id="3821.A0A151QYE6"/>
<dbReference type="GO" id="GO:0003993">
    <property type="term" value="F:acid phosphatase activity"/>
    <property type="evidence" value="ECO:0007669"/>
    <property type="project" value="UniProtKB-UniRule"/>
</dbReference>
<evidence type="ECO:0000256" key="9">
    <source>
        <dbReference type="ARBA" id="ARBA00023180"/>
    </source>
</evidence>
<comment type="similarity">
    <text evidence="3">Belongs to the metallophosphoesterase superfamily. Purple acid phosphatase family.</text>
</comment>
<dbReference type="GO" id="GO:0046872">
    <property type="term" value="F:metal ion binding"/>
    <property type="evidence" value="ECO:0007669"/>
    <property type="project" value="UniProtKB-KW"/>
</dbReference>
<comment type="cofactor">
    <cofactor evidence="11">
        <name>Fe cation</name>
        <dbReference type="ChEBI" id="CHEBI:24875"/>
    </cofactor>
    <text evidence="11">Binds 2 iron ions per subunit.</text>
</comment>
<evidence type="ECO:0000256" key="1">
    <source>
        <dbReference type="ARBA" id="ARBA00000032"/>
    </source>
</evidence>
<dbReference type="InterPro" id="IPR024927">
    <property type="entry name" value="Acid_PPase"/>
</dbReference>
<keyword evidence="4" id="KW-0964">Secreted</keyword>
<comment type="catalytic activity">
    <reaction evidence="1 10">
        <text>a phosphate monoester + H2O = an alcohol + phosphate</text>
        <dbReference type="Rhea" id="RHEA:15017"/>
        <dbReference type="ChEBI" id="CHEBI:15377"/>
        <dbReference type="ChEBI" id="CHEBI:30879"/>
        <dbReference type="ChEBI" id="CHEBI:43474"/>
        <dbReference type="ChEBI" id="CHEBI:67140"/>
        <dbReference type="EC" id="3.1.3.2"/>
    </reaction>
</comment>
<dbReference type="EC" id="3.1.3.2" evidence="10"/>
<evidence type="ECO:0000259" key="13">
    <source>
        <dbReference type="Pfam" id="PF00149"/>
    </source>
</evidence>
<dbReference type="PIRSF" id="PIRSF000898">
    <property type="entry name" value="Acid_Ptase_5"/>
    <property type="match status" value="1"/>
</dbReference>
<comment type="subcellular location">
    <subcellularLocation>
        <location evidence="2">Secreted</location>
    </subcellularLocation>
</comment>
<dbReference type="PANTHER" id="PTHR10161">
    <property type="entry name" value="TARTRATE-RESISTANT ACID PHOSPHATASE TYPE 5"/>
    <property type="match status" value="1"/>
</dbReference>
<feature type="domain" description="Calcineurin-like phosphoesterase" evidence="13">
    <location>
        <begin position="41"/>
        <end position="249"/>
    </location>
</feature>
<feature type="binding site" evidence="11">
    <location>
        <position position="118"/>
    </location>
    <ligand>
        <name>Fe cation</name>
        <dbReference type="ChEBI" id="CHEBI:24875"/>
        <label>2</label>
    </ligand>
</feature>
<evidence type="ECO:0000256" key="5">
    <source>
        <dbReference type="ARBA" id="ARBA00022723"/>
    </source>
</evidence>
<feature type="binding site" evidence="11">
    <location>
        <position position="246"/>
    </location>
    <ligand>
        <name>Fe cation</name>
        <dbReference type="ChEBI" id="CHEBI:24875"/>
        <label>2</label>
    </ligand>
</feature>
<proteinExistence type="inferred from homology"/>
<keyword evidence="5 11" id="KW-0479">Metal-binding</keyword>
<gene>
    <name evidence="14" type="ORF">KK1_043584</name>
</gene>
<evidence type="ECO:0000256" key="11">
    <source>
        <dbReference type="PIRSR" id="PIRSR000898-1"/>
    </source>
</evidence>
<name>A0A151QYE6_CAJCA</name>
<evidence type="ECO:0000256" key="8">
    <source>
        <dbReference type="ARBA" id="ARBA00022833"/>
    </source>
</evidence>
<dbReference type="InterPro" id="IPR051558">
    <property type="entry name" value="Metallophosphoesterase_PAP"/>
</dbReference>
<dbReference type="PANTHER" id="PTHR10161:SF44">
    <property type="entry name" value="PURPLE ACID PHOSPHATASE"/>
    <property type="match status" value="1"/>
</dbReference>
<feature type="binding site" evidence="11">
    <location>
        <position position="47"/>
    </location>
    <ligand>
        <name>Fe cation</name>
        <dbReference type="ChEBI" id="CHEBI:24875"/>
        <label>1</label>
    </ligand>
</feature>
<feature type="binding site" evidence="11">
    <location>
        <position position="83"/>
    </location>
    <ligand>
        <name>Fe cation</name>
        <dbReference type="ChEBI" id="CHEBI:24875"/>
        <label>1</label>
    </ligand>
</feature>
<dbReference type="AlphaFoldDB" id="A0A151QYE6"/>